<dbReference type="InterPro" id="IPR004680">
    <property type="entry name" value="Cit_transptr-like_dom"/>
</dbReference>
<protein>
    <submittedName>
        <fullName evidence="9">Anion permease</fullName>
    </submittedName>
</protein>
<keyword evidence="2" id="KW-0813">Transport</keyword>
<dbReference type="Proteomes" id="UP000670776">
    <property type="component" value="Unassembled WGS sequence"/>
</dbReference>
<dbReference type="PANTHER" id="PTHR43652:SF2">
    <property type="entry name" value="BASIC AMINO ACID ANTIPORTER YFCC-RELATED"/>
    <property type="match status" value="1"/>
</dbReference>
<dbReference type="InterPro" id="IPR051679">
    <property type="entry name" value="DASS-Related_Transporters"/>
</dbReference>
<dbReference type="Gene3D" id="3.30.70.1450">
    <property type="entry name" value="Regulator of K+ conductance, C-terminal domain"/>
    <property type="match status" value="1"/>
</dbReference>
<keyword evidence="4" id="KW-0677">Repeat</keyword>
<comment type="subcellular location">
    <subcellularLocation>
        <location evidence="1">Membrane</location>
        <topology evidence="1">Multi-pass membrane protein</topology>
    </subcellularLocation>
</comment>
<evidence type="ECO:0000256" key="2">
    <source>
        <dbReference type="ARBA" id="ARBA00022448"/>
    </source>
</evidence>
<evidence type="ECO:0000256" key="4">
    <source>
        <dbReference type="ARBA" id="ARBA00022737"/>
    </source>
</evidence>
<dbReference type="RefSeq" id="WP_209654171.1">
    <property type="nucleotide sequence ID" value="NZ_JAGJCB010000005.1"/>
</dbReference>
<keyword evidence="6 7" id="KW-0472">Membrane</keyword>
<feature type="transmembrane region" description="Helical" evidence="7">
    <location>
        <begin position="5"/>
        <end position="23"/>
    </location>
</feature>
<evidence type="ECO:0000259" key="8">
    <source>
        <dbReference type="PROSITE" id="PS51202"/>
    </source>
</evidence>
<dbReference type="InterPro" id="IPR006037">
    <property type="entry name" value="RCK_C"/>
</dbReference>
<feature type="transmembrane region" description="Helical" evidence="7">
    <location>
        <begin position="52"/>
        <end position="70"/>
    </location>
</feature>
<name>A0ABS4BSW2_9FLAO</name>
<dbReference type="Pfam" id="PF03600">
    <property type="entry name" value="CitMHS"/>
    <property type="match status" value="1"/>
</dbReference>
<evidence type="ECO:0000256" key="3">
    <source>
        <dbReference type="ARBA" id="ARBA00022692"/>
    </source>
</evidence>
<feature type="transmembrane region" description="Helical" evidence="7">
    <location>
        <begin position="583"/>
        <end position="603"/>
    </location>
</feature>
<evidence type="ECO:0000313" key="10">
    <source>
        <dbReference type="Proteomes" id="UP000670776"/>
    </source>
</evidence>
<evidence type="ECO:0000256" key="7">
    <source>
        <dbReference type="SAM" id="Phobius"/>
    </source>
</evidence>
<keyword evidence="5 7" id="KW-1133">Transmembrane helix</keyword>
<organism evidence="9 10">
    <name type="scientific">Mariniflexile gromovii</name>
    <dbReference type="NCBI Taxonomy" id="362523"/>
    <lineage>
        <taxon>Bacteria</taxon>
        <taxon>Pseudomonadati</taxon>
        <taxon>Bacteroidota</taxon>
        <taxon>Flavobacteriia</taxon>
        <taxon>Flavobacteriales</taxon>
        <taxon>Flavobacteriaceae</taxon>
        <taxon>Mariniflexile</taxon>
    </lineage>
</organism>
<dbReference type="EMBL" id="JAGJCB010000005">
    <property type="protein sequence ID" value="MBP0903692.1"/>
    <property type="molecule type" value="Genomic_DNA"/>
</dbReference>
<dbReference type="SUPFAM" id="SSF116726">
    <property type="entry name" value="TrkA C-terminal domain-like"/>
    <property type="match status" value="2"/>
</dbReference>
<evidence type="ECO:0000256" key="1">
    <source>
        <dbReference type="ARBA" id="ARBA00004141"/>
    </source>
</evidence>
<evidence type="ECO:0000313" key="9">
    <source>
        <dbReference type="EMBL" id="MBP0903692.1"/>
    </source>
</evidence>
<dbReference type="InterPro" id="IPR036721">
    <property type="entry name" value="RCK_C_sf"/>
</dbReference>
<comment type="caution">
    <text evidence="9">The sequence shown here is derived from an EMBL/GenBank/DDBJ whole genome shotgun (WGS) entry which is preliminary data.</text>
</comment>
<proteinExistence type="predicted"/>
<evidence type="ECO:0000256" key="6">
    <source>
        <dbReference type="ARBA" id="ARBA00023136"/>
    </source>
</evidence>
<feature type="transmembrane region" description="Helical" evidence="7">
    <location>
        <begin position="140"/>
        <end position="160"/>
    </location>
</feature>
<dbReference type="Pfam" id="PF02080">
    <property type="entry name" value="TrkA_C"/>
    <property type="match status" value="1"/>
</dbReference>
<feature type="transmembrane region" description="Helical" evidence="7">
    <location>
        <begin position="421"/>
        <end position="452"/>
    </location>
</feature>
<feature type="domain" description="RCK C-terminal" evidence="8">
    <location>
        <begin position="206"/>
        <end position="290"/>
    </location>
</feature>
<feature type="transmembrane region" description="Helical" evidence="7">
    <location>
        <begin position="180"/>
        <end position="200"/>
    </location>
</feature>
<sequence length="607" mass="67680">MEGEIILMFSVLLVTIVLFVFEIFPIDKIAFFIIVSLILLGLVTPEEGISGFSNPATIAVLSLMILAIAMEENGVIHWLTSGMGKVKSLPIYIIAPFFMFVTAGISAFISTTAVVVVFIKIINQLSEKYKIPQSKLLLPISFAGILGGSCTLMGTSTNLIVSAVAKNLGAEKLGFFEFSLLGIIFLTVSIVYITITLRWLPWDKAQSLSKDYEIDNYITKVHINPDSNLVGKKIQETFLFENPDISFLQLIRDNRIHNSPGKYITFKENDELLLMCDLENLSRIKTSENLSVYEEKKFNELQDEVKDKITTESSELDEKVFVELLMLPGAALLGKTLGSLRSFMSQDVIPLAIKKRKTLTNLKDRTVRSSMNRLSLKSGDRLLVETSKEKFPILQTMENVVILQEFDNVNRKSKFKRYFSLSVLLLVILLAATGILSIMVSALTGVCLLLITKNLDLNTVYKKVNWQIFFLLAGMIPLGFAMHNTGTDMWVSEKLLGFLGGQPNHIIIGTLFFVTMVLSGVVSNNATAIIMTPIAISVAQGMNLDFKPFILAVMFAANFSFFTPVGYQTNTLVYGIGNYRFKHFLFIGGMLSLILWVLATFLLTKML</sequence>
<keyword evidence="10" id="KW-1185">Reference proteome</keyword>
<feature type="transmembrane region" description="Helical" evidence="7">
    <location>
        <begin position="549"/>
        <end position="567"/>
    </location>
</feature>
<reference evidence="9 10" key="1">
    <citation type="submission" date="2021-04" db="EMBL/GenBank/DDBJ databases">
        <title>Mariniflexile gromovii gen. nov., sp. nov., a gliding bacterium isolated from the sea urchin Strongylocentrotus intermedius.</title>
        <authorList>
            <person name="Ko S."/>
            <person name="Le V."/>
            <person name="Ahn C.-Y."/>
            <person name="Oh H.-M."/>
        </authorList>
    </citation>
    <scope>NUCLEOTIDE SEQUENCE [LARGE SCALE GENOMIC DNA]</scope>
    <source>
        <strain evidence="9 10">KCTC 12570</strain>
    </source>
</reference>
<keyword evidence="3 7" id="KW-0812">Transmembrane</keyword>
<feature type="transmembrane region" description="Helical" evidence="7">
    <location>
        <begin position="29"/>
        <end position="45"/>
    </location>
</feature>
<feature type="transmembrane region" description="Helical" evidence="7">
    <location>
        <begin position="495"/>
        <end position="518"/>
    </location>
</feature>
<dbReference type="PROSITE" id="PS51202">
    <property type="entry name" value="RCK_C"/>
    <property type="match status" value="1"/>
</dbReference>
<evidence type="ECO:0000256" key="5">
    <source>
        <dbReference type="ARBA" id="ARBA00022989"/>
    </source>
</evidence>
<dbReference type="PANTHER" id="PTHR43652">
    <property type="entry name" value="BASIC AMINO ACID ANTIPORTER YFCC-RELATED"/>
    <property type="match status" value="1"/>
</dbReference>
<feature type="transmembrane region" description="Helical" evidence="7">
    <location>
        <begin position="90"/>
        <end position="119"/>
    </location>
</feature>
<accession>A0ABS4BSW2</accession>
<feature type="transmembrane region" description="Helical" evidence="7">
    <location>
        <begin position="464"/>
        <end position="483"/>
    </location>
</feature>
<gene>
    <name evidence="9" type="ORF">J8H85_07615</name>
</gene>